<gene>
    <name evidence="12" type="ORF">LAFE_0E13388G</name>
</gene>
<dbReference type="GO" id="GO:0006431">
    <property type="term" value="P:methionyl-tRNA aminoacylation"/>
    <property type="evidence" value="ECO:0007669"/>
    <property type="project" value="InterPro"/>
</dbReference>
<keyword evidence="6 10" id="KW-0648">Protein biosynthesis</keyword>
<evidence type="ECO:0000256" key="1">
    <source>
        <dbReference type="ARBA" id="ARBA00005594"/>
    </source>
</evidence>
<dbReference type="Proteomes" id="UP000190831">
    <property type="component" value="Chromosome E"/>
</dbReference>
<dbReference type="InterPro" id="IPR023457">
    <property type="entry name" value="Met-tRNA_synth_2"/>
</dbReference>
<dbReference type="Gene3D" id="3.40.50.620">
    <property type="entry name" value="HUPs"/>
    <property type="match status" value="1"/>
</dbReference>
<dbReference type="PANTHER" id="PTHR43326">
    <property type="entry name" value="METHIONYL-TRNA SYNTHETASE"/>
    <property type="match status" value="1"/>
</dbReference>
<dbReference type="FunFam" id="2.170.220.10:FF:000002">
    <property type="entry name" value="Methionine--tRNA ligase"/>
    <property type="match status" value="1"/>
</dbReference>
<feature type="domain" description="Methionyl/Leucyl tRNA synthetase" evidence="11">
    <location>
        <begin position="17"/>
        <end position="409"/>
    </location>
</feature>
<evidence type="ECO:0000256" key="7">
    <source>
        <dbReference type="ARBA" id="ARBA00023146"/>
    </source>
</evidence>
<name>A0A1G4ME96_LACFM</name>
<dbReference type="OMA" id="MDTQAFC"/>
<dbReference type="InterPro" id="IPR014729">
    <property type="entry name" value="Rossmann-like_a/b/a_fold"/>
</dbReference>
<comment type="similarity">
    <text evidence="1 10">Belongs to the class-I aminoacyl-tRNA synthetase family.</text>
</comment>
<dbReference type="Gene3D" id="1.10.730.10">
    <property type="entry name" value="Isoleucyl-tRNA Synthetase, Domain 1"/>
    <property type="match status" value="1"/>
</dbReference>
<dbReference type="GO" id="GO:0004825">
    <property type="term" value="F:methionine-tRNA ligase activity"/>
    <property type="evidence" value="ECO:0007669"/>
    <property type="project" value="UniProtKB-EC"/>
</dbReference>
<dbReference type="PRINTS" id="PR01041">
    <property type="entry name" value="TRNASYNTHMET"/>
</dbReference>
<evidence type="ECO:0000256" key="5">
    <source>
        <dbReference type="ARBA" id="ARBA00022840"/>
    </source>
</evidence>
<dbReference type="InterPro" id="IPR001412">
    <property type="entry name" value="aa-tRNA-synth_I_CS"/>
</dbReference>
<dbReference type="PANTHER" id="PTHR43326:SF1">
    <property type="entry name" value="METHIONINE--TRNA LIGASE, MITOCHONDRIAL"/>
    <property type="match status" value="1"/>
</dbReference>
<dbReference type="STRING" id="4955.A0A1G4ME96"/>
<keyword evidence="13" id="KW-1185">Reference proteome</keyword>
<evidence type="ECO:0000256" key="3">
    <source>
        <dbReference type="ARBA" id="ARBA00022598"/>
    </source>
</evidence>
<dbReference type="EC" id="6.1.1.10" evidence="2"/>
<proteinExistence type="inferred from homology"/>
<evidence type="ECO:0000259" key="11">
    <source>
        <dbReference type="Pfam" id="PF09334"/>
    </source>
</evidence>
<organism evidence="12 13">
    <name type="scientific">Lachancea fermentati</name>
    <name type="common">Zygosaccharomyces fermentati</name>
    <dbReference type="NCBI Taxonomy" id="4955"/>
    <lineage>
        <taxon>Eukaryota</taxon>
        <taxon>Fungi</taxon>
        <taxon>Dikarya</taxon>
        <taxon>Ascomycota</taxon>
        <taxon>Saccharomycotina</taxon>
        <taxon>Saccharomycetes</taxon>
        <taxon>Saccharomycetales</taxon>
        <taxon>Saccharomycetaceae</taxon>
        <taxon>Lachancea</taxon>
    </lineage>
</organism>
<dbReference type="Pfam" id="PF09334">
    <property type="entry name" value="tRNA-synt_1g"/>
    <property type="match status" value="1"/>
</dbReference>
<dbReference type="AlphaFoldDB" id="A0A1G4ME96"/>
<keyword evidence="3 10" id="KW-0436">Ligase</keyword>
<evidence type="ECO:0000313" key="12">
    <source>
        <dbReference type="EMBL" id="SCW02065.1"/>
    </source>
</evidence>
<accession>A0A1G4ME96</accession>
<evidence type="ECO:0000256" key="6">
    <source>
        <dbReference type="ARBA" id="ARBA00022917"/>
    </source>
</evidence>
<dbReference type="Gene3D" id="2.170.220.10">
    <property type="match status" value="1"/>
</dbReference>
<dbReference type="SUPFAM" id="SSF47323">
    <property type="entry name" value="Anticodon-binding domain of a subclass of class I aminoacyl-tRNA synthetases"/>
    <property type="match status" value="1"/>
</dbReference>
<dbReference type="PROSITE" id="PS00178">
    <property type="entry name" value="AA_TRNA_LIGASE_I"/>
    <property type="match status" value="1"/>
</dbReference>
<dbReference type="EMBL" id="LT598488">
    <property type="protein sequence ID" value="SCW02065.1"/>
    <property type="molecule type" value="Genomic_DNA"/>
</dbReference>
<dbReference type="InterPro" id="IPR014758">
    <property type="entry name" value="Met-tRNA_synth"/>
</dbReference>
<sequence length="574" mass="66320">MSLGRLIAKGSKRPVFHITTPIFYPNAKPHLGHLYSSLLCDTTRRWYELLGYDTLFTTGTDEHGLKIQLASEKNKFSSPKDFVDVLYREFTKLDQQANIKYSRFIRTTDPDHIENVKKLWTLCWEKNFIYKGTHNGWYSVSDETFYPDSKIVQVTKDGHEISINNPNIDKLGKFINTETRNEVIFQSETNYFFKLSHFRDQLVKLIEQDDPNFIFPPSRARQILRELKGSPLTDLSVSRPSSRIKWGIDVPQDPTQKIYVWFDALCNYITSIGGIDAILSDSTAMVRHGSVTSIHQPAQWWQNTTHVIGKDIIKFHTIYWPSFLLAAGLPLPKQVVVHSHWLSGGVKMSKSLGNVVDPEEMIQYYGSDTMRWFLLENSQLDIDGDFNEKRLHATREQLVSKWGNLINRCCAKKFDLHRAVDTFAGKTTYAEIATELLNEQQRDLFVKLMEQSNDLVEVFHEKFTKFHTNGALKVAWNLLNDTNQFVQISEPWSKSESTQDFVIFTAIEVSRILSILCQPVIPELSNSFLNRIDISLNRRTIDYAKFGFDHEYGGDANKRGRDVPLKRIPYRISV</sequence>
<dbReference type="InterPro" id="IPR009080">
    <property type="entry name" value="tRNAsynth_Ia_anticodon-bd"/>
</dbReference>
<dbReference type="SUPFAM" id="SSF52374">
    <property type="entry name" value="Nucleotidylyl transferase"/>
    <property type="match status" value="1"/>
</dbReference>
<dbReference type="CDD" id="cd00814">
    <property type="entry name" value="MetRS_core"/>
    <property type="match status" value="1"/>
</dbReference>
<evidence type="ECO:0000256" key="4">
    <source>
        <dbReference type="ARBA" id="ARBA00022741"/>
    </source>
</evidence>
<keyword evidence="5 10" id="KW-0067">ATP-binding</keyword>
<reference evidence="13" key="1">
    <citation type="submission" date="2016-03" db="EMBL/GenBank/DDBJ databases">
        <authorList>
            <person name="Devillers H."/>
        </authorList>
    </citation>
    <scope>NUCLEOTIDE SEQUENCE [LARGE SCALE GENOMIC DNA]</scope>
</reference>
<dbReference type="GO" id="GO:0005524">
    <property type="term" value="F:ATP binding"/>
    <property type="evidence" value="ECO:0007669"/>
    <property type="project" value="UniProtKB-KW"/>
</dbReference>
<evidence type="ECO:0000256" key="8">
    <source>
        <dbReference type="ARBA" id="ARBA00026124"/>
    </source>
</evidence>
<protein>
    <recommendedName>
        <fullName evidence="8">Methionine--tRNA ligase, mitochondrial</fullName>
        <ecNumber evidence="2">6.1.1.10</ecNumber>
    </recommendedName>
    <alternativeName>
        <fullName evidence="9">Methionyl-tRNA synthetase</fullName>
    </alternativeName>
</protein>
<evidence type="ECO:0000313" key="13">
    <source>
        <dbReference type="Proteomes" id="UP000190831"/>
    </source>
</evidence>
<dbReference type="InterPro" id="IPR033911">
    <property type="entry name" value="MetRS_core"/>
</dbReference>
<evidence type="ECO:0000256" key="10">
    <source>
        <dbReference type="RuleBase" id="RU363039"/>
    </source>
</evidence>
<keyword evidence="4 10" id="KW-0547">Nucleotide-binding</keyword>
<dbReference type="InterPro" id="IPR015413">
    <property type="entry name" value="Methionyl/Leucyl_tRNA_Synth"/>
</dbReference>
<evidence type="ECO:0000256" key="9">
    <source>
        <dbReference type="ARBA" id="ARBA00030904"/>
    </source>
</evidence>
<evidence type="ECO:0000256" key="2">
    <source>
        <dbReference type="ARBA" id="ARBA00012838"/>
    </source>
</evidence>
<dbReference type="NCBIfam" id="TIGR00398">
    <property type="entry name" value="metG"/>
    <property type="match status" value="1"/>
</dbReference>
<keyword evidence="7 10" id="KW-0030">Aminoacyl-tRNA synthetase</keyword>
<dbReference type="OrthoDB" id="24670at2759"/>